<dbReference type="PROSITE" id="PS51808">
    <property type="entry name" value="CHCH"/>
    <property type="match status" value="1"/>
</dbReference>
<evidence type="ECO:0000259" key="7">
    <source>
        <dbReference type="Pfam" id="PF06747"/>
    </source>
</evidence>
<dbReference type="eggNOG" id="KOG3477">
    <property type="taxonomic scope" value="Eukaryota"/>
</dbReference>
<evidence type="ECO:0000313" key="8">
    <source>
        <dbReference type="EMBL" id="KDR08782.1"/>
    </source>
</evidence>
<dbReference type="EMBL" id="KK853297">
    <property type="protein sequence ID" value="KDR08782.1"/>
    <property type="molecule type" value="Genomic_DNA"/>
</dbReference>
<accession>A0A067QJ95</accession>
<evidence type="ECO:0000256" key="1">
    <source>
        <dbReference type="ARBA" id="ARBA00004496"/>
    </source>
</evidence>
<dbReference type="PANTHER" id="PTHR21107">
    <property type="entry name" value="CYTOCHROME C OXIDASE ASSEMBLY PROTEIN COX19"/>
    <property type="match status" value="1"/>
</dbReference>
<keyword evidence="3" id="KW-1015">Disulfide bond</keyword>
<dbReference type="InterPro" id="IPR010625">
    <property type="entry name" value="CHCH"/>
</dbReference>
<gene>
    <name evidence="8" type="ORF">L798_00961</name>
</gene>
<organism evidence="8 9">
    <name type="scientific">Zootermopsis nevadensis</name>
    <name type="common">Dampwood termite</name>
    <dbReference type="NCBI Taxonomy" id="136037"/>
    <lineage>
        <taxon>Eukaryota</taxon>
        <taxon>Metazoa</taxon>
        <taxon>Ecdysozoa</taxon>
        <taxon>Arthropoda</taxon>
        <taxon>Hexapoda</taxon>
        <taxon>Insecta</taxon>
        <taxon>Pterygota</taxon>
        <taxon>Neoptera</taxon>
        <taxon>Polyneoptera</taxon>
        <taxon>Dictyoptera</taxon>
        <taxon>Blattodea</taxon>
        <taxon>Blattoidea</taxon>
        <taxon>Termitoidae</taxon>
        <taxon>Termopsidae</taxon>
        <taxon>Zootermopsis</taxon>
    </lineage>
</organism>
<evidence type="ECO:0000256" key="6">
    <source>
        <dbReference type="SAM" id="MobiDB-lite"/>
    </source>
</evidence>
<dbReference type="Pfam" id="PF06747">
    <property type="entry name" value="CHCH"/>
    <property type="match status" value="1"/>
</dbReference>
<evidence type="ECO:0000256" key="4">
    <source>
        <dbReference type="ARBA" id="ARBA00038223"/>
    </source>
</evidence>
<reference evidence="8 9" key="1">
    <citation type="journal article" date="2014" name="Nat. Commun.">
        <title>Molecular traces of alternative social organization in a termite genome.</title>
        <authorList>
            <person name="Terrapon N."/>
            <person name="Li C."/>
            <person name="Robertson H.M."/>
            <person name="Ji L."/>
            <person name="Meng X."/>
            <person name="Booth W."/>
            <person name="Chen Z."/>
            <person name="Childers C.P."/>
            <person name="Glastad K.M."/>
            <person name="Gokhale K."/>
            <person name="Gowin J."/>
            <person name="Gronenberg W."/>
            <person name="Hermansen R.A."/>
            <person name="Hu H."/>
            <person name="Hunt B.G."/>
            <person name="Huylmans A.K."/>
            <person name="Khalil S.M."/>
            <person name="Mitchell R.D."/>
            <person name="Munoz-Torres M.C."/>
            <person name="Mustard J.A."/>
            <person name="Pan H."/>
            <person name="Reese J.T."/>
            <person name="Scharf M.E."/>
            <person name="Sun F."/>
            <person name="Vogel H."/>
            <person name="Xiao J."/>
            <person name="Yang W."/>
            <person name="Yang Z."/>
            <person name="Yang Z."/>
            <person name="Zhou J."/>
            <person name="Zhu J."/>
            <person name="Brent C.S."/>
            <person name="Elsik C.G."/>
            <person name="Goodisman M.A."/>
            <person name="Liberles D.A."/>
            <person name="Roe R.M."/>
            <person name="Vargo E.L."/>
            <person name="Vilcinskas A."/>
            <person name="Wang J."/>
            <person name="Bornberg-Bauer E."/>
            <person name="Korb J."/>
            <person name="Zhang G."/>
            <person name="Liebig J."/>
        </authorList>
    </citation>
    <scope>NUCLEOTIDE SEQUENCE [LARGE SCALE GENOMIC DNA]</scope>
    <source>
        <tissue evidence="8">Whole organism</tissue>
    </source>
</reference>
<evidence type="ECO:0000256" key="3">
    <source>
        <dbReference type="ARBA" id="ARBA00023157"/>
    </source>
</evidence>
<dbReference type="GO" id="GO:0005758">
    <property type="term" value="C:mitochondrial intermembrane space"/>
    <property type="evidence" value="ECO:0007669"/>
    <property type="project" value="TreeGrafter"/>
</dbReference>
<comment type="subcellular location">
    <subcellularLocation>
        <location evidence="1">Cytoplasm</location>
    </subcellularLocation>
</comment>
<proteinExistence type="inferred from homology"/>
<dbReference type="InParanoid" id="A0A067QJ95"/>
<dbReference type="FunCoup" id="A0A067QJ95">
    <property type="interactions" value="922"/>
</dbReference>
<keyword evidence="9" id="KW-1185">Reference proteome</keyword>
<dbReference type="OMA" id="GTNDEAC"/>
<dbReference type="InterPro" id="IPR009069">
    <property type="entry name" value="Cys_alpha_HP_mot_SF"/>
</dbReference>
<dbReference type="GO" id="GO:0033617">
    <property type="term" value="P:mitochondrial respiratory chain complex IV assembly"/>
    <property type="evidence" value="ECO:0007669"/>
    <property type="project" value="TreeGrafter"/>
</dbReference>
<comment type="similarity">
    <text evidence="4">Belongs to the COX19 family.</text>
</comment>
<dbReference type="AlphaFoldDB" id="A0A067QJ95"/>
<feature type="domain" description="CHCH" evidence="7">
    <location>
        <begin position="29"/>
        <end position="63"/>
    </location>
</feature>
<dbReference type="SUPFAM" id="SSF47072">
    <property type="entry name" value="Cysteine alpha-hairpin motif"/>
    <property type="match status" value="1"/>
</dbReference>
<dbReference type="InterPro" id="IPR051383">
    <property type="entry name" value="COX19"/>
</dbReference>
<keyword evidence="2" id="KW-0963">Cytoplasm</keyword>
<protein>
    <recommendedName>
        <fullName evidence="5">Cytochrome c oxidase assembly protein COX19</fullName>
    </recommendedName>
</protein>
<dbReference type="Proteomes" id="UP000027135">
    <property type="component" value="Unassembled WGS sequence"/>
</dbReference>
<evidence type="ECO:0000256" key="5">
    <source>
        <dbReference type="ARBA" id="ARBA00039385"/>
    </source>
</evidence>
<name>A0A067QJ95_ZOONE</name>
<feature type="compositionally biased region" description="Polar residues" evidence="6">
    <location>
        <begin position="1"/>
        <end position="12"/>
    </location>
</feature>
<dbReference type="PANTHER" id="PTHR21107:SF2">
    <property type="entry name" value="CYTOCHROME C OXIDASE ASSEMBLY PROTEIN COX19"/>
    <property type="match status" value="1"/>
</dbReference>
<feature type="region of interest" description="Disordered" evidence="6">
    <location>
        <begin position="1"/>
        <end position="25"/>
    </location>
</feature>
<sequence length="88" mass="10090">MSSMTFGQKTFTPTPPDKGSFPLDHEGQCRKEMVKYMVCLRTNTNNNSACREEAKAYLDCRMNNQLMAKEEWSKLGFGDLETKVKSEK</sequence>
<dbReference type="STRING" id="136037.A0A067QJ95"/>
<evidence type="ECO:0000256" key="2">
    <source>
        <dbReference type="ARBA" id="ARBA00022490"/>
    </source>
</evidence>
<evidence type="ECO:0000313" key="9">
    <source>
        <dbReference type="Proteomes" id="UP000027135"/>
    </source>
</evidence>